<dbReference type="InterPro" id="IPR050109">
    <property type="entry name" value="HTH-type_TetR-like_transc_reg"/>
</dbReference>
<dbReference type="InterPro" id="IPR036271">
    <property type="entry name" value="Tet_transcr_reg_TetR-rel_C_sf"/>
</dbReference>
<evidence type="ECO:0000256" key="1">
    <source>
        <dbReference type="ARBA" id="ARBA00022491"/>
    </source>
</evidence>
<dbReference type="PROSITE" id="PS01081">
    <property type="entry name" value="HTH_TETR_1"/>
    <property type="match status" value="1"/>
</dbReference>
<dbReference type="InterPro" id="IPR009057">
    <property type="entry name" value="Homeodomain-like_sf"/>
</dbReference>
<sequence length="215" mass="23676">MTENAPKFRREPAEQRKEALILATLSLIAEKGVRGATVREIAKRAEVTQGLIRHHFSSKEDLITAAYEHHMRHMTNLTAARSATAHASCRLRLAAFVEAGLKPPVLDSRSVSLWASFLNKVREDARMQAIHEQTYHDFRDRLEVLIADALKEAKITTTAQHLRELAIACNAVIDGLWMEGGALPGAFEPGELPRIGLRSVGAIIGVELEAAEGQT</sequence>
<dbReference type="Gene3D" id="1.10.357.10">
    <property type="entry name" value="Tetracycline Repressor, domain 2"/>
    <property type="match status" value="1"/>
</dbReference>
<dbReference type="InterPro" id="IPR039538">
    <property type="entry name" value="BetI_C"/>
</dbReference>
<proteinExistence type="predicted"/>
<name>A0A1Y5SWW6_9RHOB</name>
<dbReference type="EMBL" id="FWFL01000006">
    <property type="protein sequence ID" value="SLN50371.1"/>
    <property type="molecule type" value="Genomic_DNA"/>
</dbReference>
<protein>
    <submittedName>
        <fullName evidence="7">HTH-type transcriptional regulator BetI</fullName>
    </submittedName>
</protein>
<evidence type="ECO:0000313" key="7">
    <source>
        <dbReference type="EMBL" id="SLN50371.1"/>
    </source>
</evidence>
<evidence type="ECO:0000313" key="8">
    <source>
        <dbReference type="Proteomes" id="UP000193827"/>
    </source>
</evidence>
<keyword evidence="1" id="KW-0678">Repressor</keyword>
<reference evidence="7 8" key="1">
    <citation type="submission" date="2017-03" db="EMBL/GenBank/DDBJ databases">
        <authorList>
            <person name="Afonso C.L."/>
            <person name="Miller P.J."/>
            <person name="Scott M.A."/>
            <person name="Spackman E."/>
            <person name="Goraichik I."/>
            <person name="Dimitrov K.M."/>
            <person name="Suarez D.L."/>
            <person name="Swayne D.E."/>
        </authorList>
    </citation>
    <scope>NUCLEOTIDE SEQUENCE [LARGE SCALE GENOMIC DNA]</scope>
    <source>
        <strain evidence="7 8">CECT 8287</strain>
    </source>
</reference>
<organism evidence="7 8">
    <name type="scientific">Roseovarius litorisediminis</name>
    <dbReference type="NCBI Taxonomy" id="1312363"/>
    <lineage>
        <taxon>Bacteria</taxon>
        <taxon>Pseudomonadati</taxon>
        <taxon>Pseudomonadota</taxon>
        <taxon>Alphaproteobacteria</taxon>
        <taxon>Rhodobacterales</taxon>
        <taxon>Roseobacteraceae</taxon>
        <taxon>Roseovarius</taxon>
    </lineage>
</organism>
<evidence type="ECO:0000256" key="3">
    <source>
        <dbReference type="ARBA" id="ARBA00023125"/>
    </source>
</evidence>
<dbReference type="Pfam" id="PF13977">
    <property type="entry name" value="TetR_C_6"/>
    <property type="match status" value="1"/>
</dbReference>
<dbReference type="AlphaFoldDB" id="A0A1Y5SWW6"/>
<dbReference type="SUPFAM" id="SSF46689">
    <property type="entry name" value="Homeodomain-like"/>
    <property type="match status" value="1"/>
</dbReference>
<feature type="DNA-binding region" description="H-T-H motif" evidence="5">
    <location>
        <begin position="37"/>
        <end position="56"/>
    </location>
</feature>
<keyword evidence="8" id="KW-1185">Reference proteome</keyword>
<dbReference type="InterPro" id="IPR001647">
    <property type="entry name" value="HTH_TetR"/>
</dbReference>
<dbReference type="PRINTS" id="PR00455">
    <property type="entry name" value="HTHTETR"/>
</dbReference>
<dbReference type="GO" id="GO:0003700">
    <property type="term" value="F:DNA-binding transcription factor activity"/>
    <property type="evidence" value="ECO:0007669"/>
    <property type="project" value="TreeGrafter"/>
</dbReference>
<evidence type="ECO:0000256" key="5">
    <source>
        <dbReference type="PROSITE-ProRule" id="PRU00335"/>
    </source>
</evidence>
<evidence type="ECO:0000259" key="6">
    <source>
        <dbReference type="PROSITE" id="PS50977"/>
    </source>
</evidence>
<dbReference type="Pfam" id="PF00440">
    <property type="entry name" value="TetR_N"/>
    <property type="match status" value="1"/>
</dbReference>
<accession>A0A1Y5SWW6</accession>
<keyword evidence="3 5" id="KW-0238">DNA-binding</keyword>
<dbReference type="SUPFAM" id="SSF48498">
    <property type="entry name" value="Tetracyclin repressor-like, C-terminal domain"/>
    <property type="match status" value="1"/>
</dbReference>
<dbReference type="InterPro" id="IPR023772">
    <property type="entry name" value="DNA-bd_HTH_TetR-type_CS"/>
</dbReference>
<dbReference type="OrthoDB" id="9809265at2"/>
<feature type="domain" description="HTH tetR-type" evidence="6">
    <location>
        <begin position="14"/>
        <end position="74"/>
    </location>
</feature>
<dbReference type="PANTHER" id="PTHR30055:SF228">
    <property type="entry name" value="TRANSCRIPTIONAL REGULATOR-RELATED"/>
    <property type="match status" value="1"/>
</dbReference>
<dbReference type="PROSITE" id="PS50977">
    <property type="entry name" value="HTH_TETR_2"/>
    <property type="match status" value="1"/>
</dbReference>
<dbReference type="Proteomes" id="UP000193827">
    <property type="component" value="Unassembled WGS sequence"/>
</dbReference>
<keyword evidence="2" id="KW-0805">Transcription regulation</keyword>
<dbReference type="PANTHER" id="PTHR30055">
    <property type="entry name" value="HTH-TYPE TRANSCRIPTIONAL REGULATOR RUTR"/>
    <property type="match status" value="1"/>
</dbReference>
<evidence type="ECO:0000256" key="2">
    <source>
        <dbReference type="ARBA" id="ARBA00023015"/>
    </source>
</evidence>
<dbReference type="GO" id="GO:0000976">
    <property type="term" value="F:transcription cis-regulatory region binding"/>
    <property type="evidence" value="ECO:0007669"/>
    <property type="project" value="TreeGrafter"/>
</dbReference>
<gene>
    <name evidence="7" type="primary">betI_2</name>
    <name evidence="7" type="ORF">PEL8287_02626</name>
</gene>
<evidence type="ECO:0000256" key="4">
    <source>
        <dbReference type="ARBA" id="ARBA00023163"/>
    </source>
</evidence>
<dbReference type="RefSeq" id="WP_085892843.1">
    <property type="nucleotide sequence ID" value="NZ_FWFL01000006.1"/>
</dbReference>
<keyword evidence="4" id="KW-0804">Transcription</keyword>